<dbReference type="Proteomes" id="UP001196413">
    <property type="component" value="Unassembled WGS sequence"/>
</dbReference>
<proteinExistence type="predicted"/>
<name>A0AAD5QNS8_PARTN</name>
<organism evidence="1 2">
    <name type="scientific">Parelaphostrongylus tenuis</name>
    <name type="common">Meningeal worm</name>
    <dbReference type="NCBI Taxonomy" id="148309"/>
    <lineage>
        <taxon>Eukaryota</taxon>
        <taxon>Metazoa</taxon>
        <taxon>Ecdysozoa</taxon>
        <taxon>Nematoda</taxon>
        <taxon>Chromadorea</taxon>
        <taxon>Rhabditida</taxon>
        <taxon>Rhabditina</taxon>
        <taxon>Rhabditomorpha</taxon>
        <taxon>Strongyloidea</taxon>
        <taxon>Metastrongylidae</taxon>
        <taxon>Parelaphostrongylus</taxon>
    </lineage>
</organism>
<reference evidence="1" key="1">
    <citation type="submission" date="2021-06" db="EMBL/GenBank/DDBJ databases">
        <title>Parelaphostrongylus tenuis whole genome reference sequence.</title>
        <authorList>
            <person name="Garwood T.J."/>
            <person name="Larsen P.A."/>
            <person name="Fountain-Jones N.M."/>
            <person name="Garbe J.R."/>
            <person name="Macchietto M.G."/>
            <person name="Kania S.A."/>
            <person name="Gerhold R.W."/>
            <person name="Richards J.E."/>
            <person name="Wolf T.M."/>
        </authorList>
    </citation>
    <scope>NUCLEOTIDE SEQUENCE</scope>
    <source>
        <strain evidence="1">MNPRO001-30</strain>
        <tissue evidence="1">Meninges</tissue>
    </source>
</reference>
<dbReference type="AlphaFoldDB" id="A0AAD5QNS8"/>
<evidence type="ECO:0000313" key="1">
    <source>
        <dbReference type="EMBL" id="KAJ1355840.1"/>
    </source>
</evidence>
<dbReference type="EMBL" id="JAHQIW010002621">
    <property type="protein sequence ID" value="KAJ1355840.1"/>
    <property type="molecule type" value="Genomic_DNA"/>
</dbReference>
<protein>
    <submittedName>
        <fullName evidence="1">Uncharacterized protein</fullName>
    </submittedName>
</protein>
<evidence type="ECO:0000313" key="2">
    <source>
        <dbReference type="Proteomes" id="UP001196413"/>
    </source>
</evidence>
<keyword evidence="2" id="KW-1185">Reference proteome</keyword>
<accession>A0AAD5QNS8</accession>
<sequence>MERKASRKWRLSRTKIIFKSCENRLINYLVHKKAQHRAQSKLEEPGEDTLVAVDDPTQSCVRFVEKDSFLVKDGCPLHGFPWPDVTLWILRLNNNFS</sequence>
<comment type="caution">
    <text evidence="1">The sequence shown here is derived from an EMBL/GenBank/DDBJ whole genome shotgun (WGS) entry which is preliminary data.</text>
</comment>
<gene>
    <name evidence="1" type="ORF">KIN20_013397</name>
</gene>